<gene>
    <name evidence="1" type="ORF">SteCoe_15289</name>
</gene>
<dbReference type="PANTHER" id="PTHR33875:SF2">
    <property type="entry name" value="ACR183CP"/>
    <property type="match status" value="1"/>
</dbReference>
<dbReference type="EMBL" id="MPUH01000293">
    <property type="protein sequence ID" value="OMJ83747.1"/>
    <property type="molecule type" value="Genomic_DNA"/>
</dbReference>
<dbReference type="SUPFAM" id="SSF52833">
    <property type="entry name" value="Thioredoxin-like"/>
    <property type="match status" value="1"/>
</dbReference>
<evidence type="ECO:0000313" key="1">
    <source>
        <dbReference type="EMBL" id="OMJ83747.1"/>
    </source>
</evidence>
<dbReference type="Proteomes" id="UP000187209">
    <property type="component" value="Unassembled WGS sequence"/>
</dbReference>
<proteinExistence type="predicted"/>
<accession>A0A1R2C427</accession>
<reference evidence="1 2" key="1">
    <citation type="submission" date="2016-11" db="EMBL/GenBank/DDBJ databases">
        <title>The macronuclear genome of Stentor coeruleus: a giant cell with tiny introns.</title>
        <authorList>
            <person name="Slabodnick M."/>
            <person name="Ruby J.G."/>
            <person name="Reiff S.B."/>
            <person name="Swart E.C."/>
            <person name="Gosai S."/>
            <person name="Prabakaran S."/>
            <person name="Witkowska E."/>
            <person name="Larue G.E."/>
            <person name="Fisher S."/>
            <person name="Freeman R.M."/>
            <person name="Gunawardena J."/>
            <person name="Chu W."/>
            <person name="Stover N.A."/>
            <person name="Gregory B.D."/>
            <person name="Nowacki M."/>
            <person name="Derisi J."/>
            <person name="Roy S.W."/>
            <person name="Marshall W.F."/>
            <person name="Sood P."/>
        </authorList>
    </citation>
    <scope>NUCLEOTIDE SEQUENCE [LARGE SCALE GENOMIC DNA]</scope>
    <source>
        <strain evidence="1">WM001</strain>
    </source>
</reference>
<keyword evidence="2" id="KW-1185">Reference proteome</keyword>
<name>A0A1R2C427_9CILI</name>
<dbReference type="AlphaFoldDB" id="A0A1R2C427"/>
<comment type="caution">
    <text evidence="1">The sequence shown here is derived from an EMBL/GenBank/DDBJ whole genome shotgun (WGS) entry which is preliminary data.</text>
</comment>
<dbReference type="Gene3D" id="3.40.30.10">
    <property type="entry name" value="Glutaredoxin"/>
    <property type="match status" value="1"/>
</dbReference>
<organism evidence="1 2">
    <name type="scientific">Stentor coeruleus</name>
    <dbReference type="NCBI Taxonomy" id="5963"/>
    <lineage>
        <taxon>Eukaryota</taxon>
        <taxon>Sar</taxon>
        <taxon>Alveolata</taxon>
        <taxon>Ciliophora</taxon>
        <taxon>Postciliodesmatophora</taxon>
        <taxon>Heterotrichea</taxon>
        <taxon>Heterotrichida</taxon>
        <taxon>Stentoridae</taxon>
        <taxon>Stentor</taxon>
    </lineage>
</organism>
<sequence>MFVLLLTLCSAQQLTPIPSPKDGYFLGPMMSNFTLDVFYDHLCVDSASAYPGLMQYFNDNQDWLGLNIHIYPLPYHLFSFVVAQAGRYIQLKYPDKFVDYLTYMFQKQDYILKNGKNWDFPTAQNKIALYASQGTGVAFNEILNSLSDNDLNWSSRVSWKYATSRLITGTPQYILNGVWIPGATDFTTAADWTNYFAGFSG</sequence>
<evidence type="ECO:0008006" key="3">
    <source>
        <dbReference type="Google" id="ProtNLM"/>
    </source>
</evidence>
<dbReference type="PANTHER" id="PTHR33875">
    <property type="entry name" value="OS09G0542200 PROTEIN"/>
    <property type="match status" value="1"/>
</dbReference>
<evidence type="ECO:0000313" key="2">
    <source>
        <dbReference type="Proteomes" id="UP000187209"/>
    </source>
</evidence>
<protein>
    <recommendedName>
        <fullName evidence="3">Thioredoxin-like fold domain-containing protein</fullName>
    </recommendedName>
</protein>
<dbReference type="OrthoDB" id="289091at2759"/>
<dbReference type="InterPro" id="IPR036249">
    <property type="entry name" value="Thioredoxin-like_sf"/>
</dbReference>